<dbReference type="EMBL" id="CP025704">
    <property type="protein sequence ID" value="AUN98662.1"/>
    <property type="molecule type" value="Genomic_DNA"/>
</dbReference>
<sequence>MAKKQLQSGLKLTGIAPNILLTHVQNTAPFLFNGEIDTTGKERAYLAKLVFYKKNLNSLKNIDLTEYFHICMAAHWTTAGTFVPTDVDNQIRKGLWEHAEIKKHIERMAKITIASWTWDYEQVTNRKSYNPERGQVMSTHEGTWLSVAIGGYCALMRHKQFDLAKEVADVILAEAEKEEKLLLELREKRDHVNFLRSTALMAHNFGDLDRVIDQWEMPEDDPFRKRIYKLGHRLNEAQDPILVYAGQVNKAFLSVENHRHMSMRQPKCLRRSNKFLIPVGPFMDKWGRDLGETKLLTNDEKGEIVCAFLEGFGRQDAALGYVRAYHGMMSVLPRGLETLEQNIPYDVVAELRNSRFGELAKVSEEEMVASYKKRLEEFVCPITNLKF</sequence>
<gene>
    <name evidence="1" type="ORF">C0V70_11225</name>
</gene>
<dbReference type="RefSeq" id="WP_102243953.1">
    <property type="nucleotide sequence ID" value="NZ_CP025704.1"/>
</dbReference>
<protein>
    <submittedName>
        <fullName evidence="1">Uncharacterized protein</fullName>
    </submittedName>
</protein>
<proteinExistence type="predicted"/>
<evidence type="ECO:0000313" key="1">
    <source>
        <dbReference type="EMBL" id="AUN98662.1"/>
    </source>
</evidence>
<dbReference type="AlphaFoldDB" id="A0A2K9NT38"/>
<accession>A0A2K9NT38</accession>
<dbReference type="KEGG" id="bsto:C0V70_11225"/>
<dbReference type="Proteomes" id="UP000235584">
    <property type="component" value="Chromosome"/>
</dbReference>
<reference evidence="1 2" key="1">
    <citation type="submission" date="2018-01" db="EMBL/GenBank/DDBJ databases">
        <title>Complete genome sequence of Bacteriovorax stolpii DSM12778.</title>
        <authorList>
            <person name="Tang B."/>
            <person name="Chang J."/>
        </authorList>
    </citation>
    <scope>NUCLEOTIDE SEQUENCE [LARGE SCALE GENOMIC DNA]</scope>
    <source>
        <strain evidence="1 2">DSM 12778</strain>
    </source>
</reference>
<dbReference type="OrthoDB" id="5288636at2"/>
<evidence type="ECO:0000313" key="2">
    <source>
        <dbReference type="Proteomes" id="UP000235584"/>
    </source>
</evidence>
<keyword evidence="2" id="KW-1185">Reference proteome</keyword>
<name>A0A2K9NT38_BACTC</name>
<organism evidence="1 2">
    <name type="scientific">Bacteriovorax stolpii</name>
    <name type="common">Bdellovibrio stolpii</name>
    <dbReference type="NCBI Taxonomy" id="960"/>
    <lineage>
        <taxon>Bacteria</taxon>
        <taxon>Pseudomonadati</taxon>
        <taxon>Bdellovibrionota</taxon>
        <taxon>Bacteriovoracia</taxon>
        <taxon>Bacteriovoracales</taxon>
        <taxon>Bacteriovoracaceae</taxon>
        <taxon>Bacteriovorax</taxon>
    </lineage>
</organism>